<sequence>MDITTIIVGIVVLIAAFYIGRHVRGLFKGTASCCGSSGGGCSGCSGCAPKPKK</sequence>
<name>A0ABR6VFS4_9FIRM</name>
<gene>
    <name evidence="2" type="ORF">H8J70_01940</name>
</gene>
<keyword evidence="1" id="KW-0472">Membrane</keyword>
<evidence type="ECO:0000313" key="2">
    <source>
        <dbReference type="EMBL" id="MBC3536021.1"/>
    </source>
</evidence>
<keyword evidence="1" id="KW-1133">Transmembrane helix</keyword>
<dbReference type="RefSeq" id="WP_186502076.1">
    <property type="nucleotide sequence ID" value="NZ_JACOGK010000004.1"/>
</dbReference>
<comment type="caution">
    <text evidence="2">The sequence shown here is derived from an EMBL/GenBank/DDBJ whole genome shotgun (WGS) entry which is preliminary data.</text>
</comment>
<dbReference type="EMBL" id="JACOGK010000004">
    <property type="protein sequence ID" value="MBC3536021.1"/>
    <property type="molecule type" value="Genomic_DNA"/>
</dbReference>
<feature type="transmembrane region" description="Helical" evidence="1">
    <location>
        <begin position="6"/>
        <end position="23"/>
    </location>
</feature>
<evidence type="ECO:0000313" key="3">
    <source>
        <dbReference type="Proteomes" id="UP000606870"/>
    </source>
</evidence>
<proteinExistence type="predicted"/>
<dbReference type="Proteomes" id="UP000606870">
    <property type="component" value="Unassembled WGS sequence"/>
</dbReference>
<protein>
    <submittedName>
        <fullName evidence="2">FeoB-associated Cys-rich membrane protein</fullName>
    </submittedName>
</protein>
<organism evidence="2 3">
    <name type="scientific">Megasphaera hominis</name>
    <dbReference type="NCBI Taxonomy" id="159836"/>
    <lineage>
        <taxon>Bacteria</taxon>
        <taxon>Bacillati</taxon>
        <taxon>Bacillota</taxon>
        <taxon>Negativicutes</taxon>
        <taxon>Veillonellales</taxon>
        <taxon>Veillonellaceae</taxon>
        <taxon>Megasphaera</taxon>
    </lineage>
</organism>
<reference evidence="2 3" key="1">
    <citation type="submission" date="2020-08" db="EMBL/GenBank/DDBJ databases">
        <authorList>
            <person name="Liu C."/>
            <person name="Sun Q."/>
        </authorList>
    </citation>
    <scope>NUCLEOTIDE SEQUENCE [LARGE SCALE GENOMIC DNA]</scope>
    <source>
        <strain evidence="2 3">NSJ-59</strain>
    </source>
</reference>
<keyword evidence="3" id="KW-1185">Reference proteome</keyword>
<keyword evidence="1" id="KW-0812">Transmembrane</keyword>
<accession>A0ABR6VFS4</accession>
<evidence type="ECO:0000256" key="1">
    <source>
        <dbReference type="SAM" id="Phobius"/>
    </source>
</evidence>